<gene>
    <name evidence="4" type="ORF">SLS62_005513</name>
</gene>
<dbReference type="InterPro" id="IPR036291">
    <property type="entry name" value="NAD(P)-bd_dom_sf"/>
</dbReference>
<evidence type="ECO:0000313" key="4">
    <source>
        <dbReference type="EMBL" id="KAK7752545.1"/>
    </source>
</evidence>
<dbReference type="SUPFAM" id="SSF51735">
    <property type="entry name" value="NAD(P)-binding Rossmann-fold domains"/>
    <property type="match status" value="1"/>
</dbReference>
<comment type="similarity">
    <text evidence="1">Belongs to the NmrA-type oxidoreductase family.</text>
</comment>
<dbReference type="EMBL" id="JAKJXP020000037">
    <property type="protein sequence ID" value="KAK7752545.1"/>
    <property type="molecule type" value="Genomic_DNA"/>
</dbReference>
<dbReference type="Proteomes" id="UP001320420">
    <property type="component" value="Unassembled WGS sequence"/>
</dbReference>
<keyword evidence="2" id="KW-0521">NADP</keyword>
<keyword evidence="5" id="KW-1185">Reference proteome</keyword>
<dbReference type="GO" id="GO:0005634">
    <property type="term" value="C:nucleus"/>
    <property type="evidence" value="ECO:0007669"/>
    <property type="project" value="TreeGrafter"/>
</dbReference>
<name>A0AAN9UUT6_9PEZI</name>
<dbReference type="AlphaFoldDB" id="A0AAN9UUT6"/>
<evidence type="ECO:0000259" key="3">
    <source>
        <dbReference type="Pfam" id="PF05368"/>
    </source>
</evidence>
<protein>
    <recommendedName>
        <fullName evidence="3">NmrA-like domain-containing protein</fullName>
    </recommendedName>
</protein>
<sequence length="341" mass="37657">MMGEKLIAILGITGIQGGSVANRFLKHGDWRIRGITRNPSSEKARVWAGKGVEIVKADQDDVESLKAAFQDANAIFAVTDWASNWVRVSEDARLQKEAAAAGRSIGEYAGDLELAQGINIANAALDSHVLSVLEKFVFSTLAPVKKISGGKYQHAYEFDSKAAIETYVRQLPGLRDRLSTVTMGIYQETWREIAAFRPHKQRDRTFQYVRLKCPGVYKANPEVIASRDTGAFVEALVLRNPPGTNVLGASEIVTKTDYAALWGRTMGVKALVKDIPEEEYASYVPVEIRDTMVDLVRFFSEYGYAGGNPKVKTPADLEIQTTSLEDFFRGEDWSGVLNGEI</sequence>
<dbReference type="Gene3D" id="3.90.25.10">
    <property type="entry name" value="UDP-galactose 4-epimerase, domain 1"/>
    <property type="match status" value="1"/>
</dbReference>
<dbReference type="InterPro" id="IPR051164">
    <property type="entry name" value="NmrA-like_oxidored"/>
</dbReference>
<evidence type="ECO:0000256" key="1">
    <source>
        <dbReference type="ARBA" id="ARBA00006328"/>
    </source>
</evidence>
<dbReference type="InterPro" id="IPR008030">
    <property type="entry name" value="NmrA-like"/>
</dbReference>
<accession>A0AAN9UUT6</accession>
<evidence type="ECO:0000256" key="2">
    <source>
        <dbReference type="ARBA" id="ARBA00022857"/>
    </source>
</evidence>
<dbReference type="Gene3D" id="3.40.50.720">
    <property type="entry name" value="NAD(P)-binding Rossmann-like Domain"/>
    <property type="match status" value="1"/>
</dbReference>
<organism evidence="4 5">
    <name type="scientific">Diatrype stigma</name>
    <dbReference type="NCBI Taxonomy" id="117547"/>
    <lineage>
        <taxon>Eukaryota</taxon>
        <taxon>Fungi</taxon>
        <taxon>Dikarya</taxon>
        <taxon>Ascomycota</taxon>
        <taxon>Pezizomycotina</taxon>
        <taxon>Sordariomycetes</taxon>
        <taxon>Xylariomycetidae</taxon>
        <taxon>Xylariales</taxon>
        <taxon>Diatrypaceae</taxon>
        <taxon>Diatrype</taxon>
    </lineage>
</organism>
<dbReference type="PANTHER" id="PTHR42748:SF26">
    <property type="entry name" value="NMRA-LIKE DOMAIN-CONTAINING PROTEIN"/>
    <property type="match status" value="1"/>
</dbReference>
<reference evidence="4 5" key="1">
    <citation type="submission" date="2024-02" db="EMBL/GenBank/DDBJ databases">
        <title>De novo assembly and annotation of 12 fungi associated with fruit tree decline syndrome in Ontario, Canada.</title>
        <authorList>
            <person name="Sulman M."/>
            <person name="Ellouze W."/>
            <person name="Ilyukhin E."/>
        </authorList>
    </citation>
    <scope>NUCLEOTIDE SEQUENCE [LARGE SCALE GENOMIC DNA]</scope>
    <source>
        <strain evidence="4 5">M11/M66-122</strain>
    </source>
</reference>
<dbReference type="Pfam" id="PF05368">
    <property type="entry name" value="NmrA"/>
    <property type="match status" value="1"/>
</dbReference>
<feature type="domain" description="NmrA-like" evidence="3">
    <location>
        <begin position="4"/>
        <end position="307"/>
    </location>
</feature>
<comment type="caution">
    <text evidence="4">The sequence shown here is derived from an EMBL/GenBank/DDBJ whole genome shotgun (WGS) entry which is preliminary data.</text>
</comment>
<evidence type="ECO:0000313" key="5">
    <source>
        <dbReference type="Proteomes" id="UP001320420"/>
    </source>
</evidence>
<dbReference type="PANTHER" id="PTHR42748">
    <property type="entry name" value="NITROGEN METABOLITE REPRESSION PROTEIN NMRA FAMILY MEMBER"/>
    <property type="match status" value="1"/>
</dbReference>
<proteinExistence type="inferred from homology"/>